<dbReference type="Pfam" id="PF07717">
    <property type="entry name" value="OB_NTP_bind"/>
    <property type="match status" value="1"/>
</dbReference>
<dbReference type="FunFam" id="3.40.50.300:FF:000500">
    <property type="entry name" value="ATP-dependent RNA helicase DHX29"/>
    <property type="match status" value="1"/>
</dbReference>
<comment type="caution">
    <text evidence="15">The sequence shown here is derived from an EMBL/GenBank/DDBJ whole genome shotgun (WGS) entry which is preliminary data.</text>
</comment>
<dbReference type="FunFam" id="3.40.50.300:FF:000819">
    <property type="entry name" value="ATP dependent RNA helicase, putative"/>
    <property type="match status" value="1"/>
</dbReference>
<feature type="region of interest" description="Disordered" evidence="12">
    <location>
        <begin position="322"/>
        <end position="357"/>
    </location>
</feature>
<dbReference type="PROSITE" id="PS51194">
    <property type="entry name" value="HELICASE_CTER"/>
    <property type="match status" value="1"/>
</dbReference>
<keyword evidence="7" id="KW-0347">Helicase</keyword>
<evidence type="ECO:0000256" key="6">
    <source>
        <dbReference type="ARBA" id="ARBA00022801"/>
    </source>
</evidence>
<evidence type="ECO:0000256" key="4">
    <source>
        <dbReference type="ARBA" id="ARBA00022640"/>
    </source>
</evidence>
<dbReference type="InterPro" id="IPR011545">
    <property type="entry name" value="DEAD/DEAH_box_helicase_dom"/>
</dbReference>
<dbReference type="Pfam" id="PF21010">
    <property type="entry name" value="HA2_C"/>
    <property type="match status" value="1"/>
</dbReference>
<evidence type="ECO:0000256" key="1">
    <source>
        <dbReference type="ARBA" id="ARBA00004229"/>
    </source>
</evidence>
<keyword evidence="16" id="KW-1185">Reference proteome</keyword>
<evidence type="ECO:0000313" key="16">
    <source>
        <dbReference type="Proteomes" id="UP000193685"/>
    </source>
</evidence>
<dbReference type="Pfam" id="PF04408">
    <property type="entry name" value="WHD_HA2"/>
    <property type="match status" value="1"/>
</dbReference>
<dbReference type="InterPro" id="IPR001650">
    <property type="entry name" value="Helicase_C-like"/>
</dbReference>
<dbReference type="InterPro" id="IPR011709">
    <property type="entry name" value="DEAD-box_helicase_OB_fold"/>
</dbReference>
<dbReference type="SMART" id="SM00490">
    <property type="entry name" value="HELICc"/>
    <property type="match status" value="1"/>
</dbReference>
<dbReference type="SMART" id="SM00847">
    <property type="entry name" value="HA2"/>
    <property type="match status" value="1"/>
</dbReference>
<organism evidence="15 16">
    <name type="scientific">Protomyces lactucae-debilis</name>
    <dbReference type="NCBI Taxonomy" id="2754530"/>
    <lineage>
        <taxon>Eukaryota</taxon>
        <taxon>Fungi</taxon>
        <taxon>Dikarya</taxon>
        <taxon>Ascomycota</taxon>
        <taxon>Taphrinomycotina</taxon>
        <taxon>Taphrinomycetes</taxon>
        <taxon>Taphrinales</taxon>
        <taxon>Protomycetaceae</taxon>
        <taxon>Protomyces</taxon>
    </lineage>
</organism>
<dbReference type="Gene3D" id="1.20.120.1080">
    <property type="match status" value="1"/>
</dbReference>
<keyword evidence="10" id="KW-0809">Transit peptide</keyword>
<keyword evidence="6 15" id="KW-0378">Hydrolase</keyword>
<dbReference type="FunFam" id="1.20.120.1080:FF:000002">
    <property type="entry name" value="Putative ATP-dependent RNA helicase DHX36"/>
    <property type="match status" value="1"/>
</dbReference>
<dbReference type="Gene3D" id="3.40.50.300">
    <property type="entry name" value="P-loop containing nucleotide triphosphate hydrolases"/>
    <property type="match status" value="2"/>
</dbReference>
<evidence type="ECO:0000256" key="5">
    <source>
        <dbReference type="ARBA" id="ARBA00022741"/>
    </source>
</evidence>
<evidence type="ECO:0000256" key="11">
    <source>
        <dbReference type="ARBA" id="ARBA00047984"/>
    </source>
</evidence>
<feature type="compositionally biased region" description="Acidic residues" evidence="12">
    <location>
        <begin position="322"/>
        <end position="334"/>
    </location>
</feature>
<evidence type="ECO:0000259" key="13">
    <source>
        <dbReference type="PROSITE" id="PS51192"/>
    </source>
</evidence>
<evidence type="ECO:0000259" key="14">
    <source>
        <dbReference type="PROSITE" id="PS51194"/>
    </source>
</evidence>
<comment type="subcellular location">
    <subcellularLocation>
        <location evidence="1">Plastid</location>
        <location evidence="1">Chloroplast</location>
    </subcellularLocation>
</comment>
<keyword evidence="3" id="KW-0150">Chloroplast</keyword>
<protein>
    <recommendedName>
        <fullName evidence="2">RNA helicase</fullName>
        <ecNumber evidence="2">3.6.4.13</ecNumber>
    </recommendedName>
</protein>
<name>A0A1Y2FDU9_PROLT</name>
<proteinExistence type="predicted"/>
<gene>
    <name evidence="15" type="ORF">BCR37DRAFT_380038</name>
</gene>
<dbReference type="CDD" id="cd17917">
    <property type="entry name" value="DEXHc_RHA-like"/>
    <property type="match status" value="1"/>
</dbReference>
<dbReference type="Pfam" id="PF00271">
    <property type="entry name" value="Helicase_C"/>
    <property type="match status" value="1"/>
</dbReference>
<dbReference type="GeneID" id="63786006"/>
<feature type="domain" description="Helicase C-terminal" evidence="14">
    <location>
        <begin position="861"/>
        <end position="1037"/>
    </location>
</feature>
<dbReference type="EC" id="3.6.4.13" evidence="2"/>
<evidence type="ECO:0000313" key="15">
    <source>
        <dbReference type="EMBL" id="ORY82099.1"/>
    </source>
</evidence>
<dbReference type="InterPro" id="IPR007502">
    <property type="entry name" value="Helicase-assoc_dom"/>
</dbReference>
<dbReference type="OrthoDB" id="5600252at2759"/>
<dbReference type="InterPro" id="IPR014001">
    <property type="entry name" value="Helicase_ATP-bd"/>
</dbReference>
<dbReference type="InterPro" id="IPR027417">
    <property type="entry name" value="P-loop_NTPase"/>
</dbReference>
<feature type="region of interest" description="Disordered" evidence="12">
    <location>
        <begin position="548"/>
        <end position="569"/>
    </location>
</feature>
<dbReference type="RefSeq" id="XP_040725233.1">
    <property type="nucleotide sequence ID" value="XM_040869407.1"/>
</dbReference>
<dbReference type="GO" id="GO:0016787">
    <property type="term" value="F:hydrolase activity"/>
    <property type="evidence" value="ECO:0007669"/>
    <property type="project" value="UniProtKB-KW"/>
</dbReference>
<dbReference type="PANTHER" id="PTHR18934">
    <property type="entry name" value="ATP-DEPENDENT RNA HELICASE"/>
    <property type="match status" value="1"/>
</dbReference>
<evidence type="ECO:0000256" key="10">
    <source>
        <dbReference type="ARBA" id="ARBA00022946"/>
    </source>
</evidence>
<dbReference type="STRING" id="56484.A0A1Y2FDU9"/>
<dbReference type="EMBL" id="MCFI01000010">
    <property type="protein sequence ID" value="ORY82099.1"/>
    <property type="molecule type" value="Genomic_DNA"/>
</dbReference>
<evidence type="ECO:0000256" key="12">
    <source>
        <dbReference type="SAM" id="MobiDB-lite"/>
    </source>
</evidence>
<dbReference type="Proteomes" id="UP000193685">
    <property type="component" value="Unassembled WGS sequence"/>
</dbReference>
<dbReference type="GO" id="GO:0003723">
    <property type="term" value="F:RNA binding"/>
    <property type="evidence" value="ECO:0007669"/>
    <property type="project" value="UniProtKB-KW"/>
</dbReference>
<evidence type="ECO:0000256" key="9">
    <source>
        <dbReference type="ARBA" id="ARBA00022884"/>
    </source>
</evidence>
<dbReference type="Pfam" id="PF00270">
    <property type="entry name" value="DEAD"/>
    <property type="match status" value="1"/>
</dbReference>
<dbReference type="SUPFAM" id="SSF52540">
    <property type="entry name" value="P-loop containing nucleoside triphosphate hydrolases"/>
    <property type="match status" value="1"/>
</dbReference>
<sequence length="1400" mass="156561">MPPKKNKKKASAANSRGFATTSVASKAKEAALATPVESPTPPEPVVELAEPQDIVIDRERAAQEALESATIVENGTRAFNKIWSEVQVERRSRKACIPIALPETIIAQVLTLAQASTSRLQKQTAAESMSDLYCGEILLRELGLSEDLVKTVLTHTAMPSSPEKLLYYIATATDHDILYDFLPERPMTPVEDDRALTPPPSAKPRNNRVMEIYSDEEDQDEIAASPNKYYVENQLNLLVMRGRIKKEPDLAPNIAKLEKRSRVIACQIGFNRQSAAKQVQRAVQGGHLARAAQTRKLELTKMQAAPKADSPVAIPAVLQEEQVSDSESDSDDEWMAVQGSGSRSSSPSRASSRASLVLVPDDLTTDQVKQSAASDVEEEELGVSALFAAVDSPPTTASSPDESVALSPFPLVLPRLSQNVSPVKLLEQRLKRADKSAKIDFLDNNTKLVIRFRSAKVSRRKVSVDEKLYGFPDQDTARNFLSMRALFSVPELATENFGARFTGEFRDAWRILKDEDAEVQRLIVEGKLRNVREVHLARQSLVVPSPKTALGPAALPSSHRSHHKTTRDTSDVNVQRMFEQMRCSEAYMTMYEHRAQLPIAAYRSDLLHAIQNNQITILCGETGCGKSTQLPTYILESELASSRHCKIYVTEPRRISAISLAMRVSSELGEPRRAIERGESLLGFSIRLDSQISDNSRLVYATTGIVLRMLEESPDLGGITHLILDEVHERSIESDFLLIVVRRLLRTRRDLKIVLMSATLQAEVFNDYFGGHCCIFKVPGRTFPVEQKFLEDVIESSGYICDEGSYFAKRGAVAERVNTEWEIPEDREDEDEDAEEDLITYSDRTKRALKLLDPYKVNFDLILKLLDKLAKEPSTLTQAVLIFMPGMGEIRRLFDTLQAHKVFGDERKWLIYALHSSIASDKQQAAFDVPQRGIRKIVIATNIAETGITIPDITCVIDAGKHKESRFDARRQLSRLVETFIAKANARQRMGRAGRVQPGVCYHLFSRARFNKMAEHQLPEFQRLNLDELALRVKTVGMGGIEEVLLEALDAPTPENIKRSIASLIQVGALDEDQNLTSLGRYLARLPVDATLGKLILYGVRYSCLDPCLVIAAAQSSKAPFDTPMGREREASAAKQLFSRGDSDFLTTWTAYQKWRQVCIDKPAHEQKFCRDSFLNGKSLAAIEELRLQYLKILVDAGLLQVGEQDRRAIQRARFMSSRDGFIRTPAHVEQNTETHTYIELCIAASFYPNMVSCRDGFKTVSKGQVVSIHPSSINHGSSGSFAKPWVAFFSLLKTKGPLYAHDTGLVDDYVVALFCGNVEFKPLSGIISIDRNRIRFRVGSLRTCIALAVLRNNLARCFARFMDRRTSLNEAVQDEEAAWLNILGELIKDFDEVHRQRLR</sequence>
<dbReference type="GO" id="GO:0003724">
    <property type="term" value="F:RNA helicase activity"/>
    <property type="evidence" value="ECO:0007669"/>
    <property type="project" value="UniProtKB-EC"/>
</dbReference>
<dbReference type="SMART" id="SM00487">
    <property type="entry name" value="DEXDc"/>
    <property type="match status" value="1"/>
</dbReference>
<dbReference type="PANTHER" id="PTHR18934:SF145">
    <property type="entry name" value="ATP-DEPENDENT RNA HELICASE DHX57-RELATED"/>
    <property type="match status" value="1"/>
</dbReference>
<evidence type="ECO:0000256" key="8">
    <source>
        <dbReference type="ARBA" id="ARBA00022840"/>
    </source>
</evidence>
<feature type="region of interest" description="Disordered" evidence="12">
    <location>
        <begin position="1"/>
        <end position="46"/>
    </location>
</feature>
<keyword evidence="5" id="KW-0547">Nucleotide-binding</keyword>
<evidence type="ECO:0000256" key="7">
    <source>
        <dbReference type="ARBA" id="ARBA00022806"/>
    </source>
</evidence>
<evidence type="ECO:0000256" key="2">
    <source>
        <dbReference type="ARBA" id="ARBA00012552"/>
    </source>
</evidence>
<comment type="catalytic activity">
    <reaction evidence="11">
        <text>ATP + H2O = ADP + phosphate + H(+)</text>
        <dbReference type="Rhea" id="RHEA:13065"/>
        <dbReference type="ChEBI" id="CHEBI:15377"/>
        <dbReference type="ChEBI" id="CHEBI:15378"/>
        <dbReference type="ChEBI" id="CHEBI:30616"/>
        <dbReference type="ChEBI" id="CHEBI:43474"/>
        <dbReference type="ChEBI" id="CHEBI:456216"/>
        <dbReference type="EC" id="3.6.4.13"/>
    </reaction>
</comment>
<keyword evidence="4" id="KW-0934">Plastid</keyword>
<reference evidence="15 16" key="1">
    <citation type="submission" date="2016-07" db="EMBL/GenBank/DDBJ databases">
        <title>Pervasive Adenine N6-methylation of Active Genes in Fungi.</title>
        <authorList>
            <consortium name="DOE Joint Genome Institute"/>
            <person name="Mondo S.J."/>
            <person name="Dannebaum R.O."/>
            <person name="Kuo R.C."/>
            <person name="Labutti K."/>
            <person name="Haridas S."/>
            <person name="Kuo A."/>
            <person name="Salamov A."/>
            <person name="Ahrendt S.R."/>
            <person name="Lipzen A."/>
            <person name="Sullivan W."/>
            <person name="Andreopoulos W.B."/>
            <person name="Clum A."/>
            <person name="Lindquist E."/>
            <person name="Daum C."/>
            <person name="Ramamoorthy G.K."/>
            <person name="Gryganskyi A."/>
            <person name="Culley D."/>
            <person name="Magnuson J.K."/>
            <person name="James T.Y."/>
            <person name="O'Malley M.A."/>
            <person name="Stajich J.E."/>
            <person name="Spatafora J.W."/>
            <person name="Visel A."/>
            <person name="Grigoriev I.V."/>
        </authorList>
    </citation>
    <scope>NUCLEOTIDE SEQUENCE [LARGE SCALE GENOMIC DNA]</scope>
    <source>
        <strain evidence="15 16">12-1054</strain>
    </source>
</reference>
<dbReference type="PROSITE" id="PS51192">
    <property type="entry name" value="HELICASE_ATP_BIND_1"/>
    <property type="match status" value="1"/>
</dbReference>
<dbReference type="GO" id="GO:0005524">
    <property type="term" value="F:ATP binding"/>
    <property type="evidence" value="ECO:0007669"/>
    <property type="project" value="UniProtKB-KW"/>
</dbReference>
<feature type="compositionally biased region" description="Basic residues" evidence="12">
    <location>
        <begin position="1"/>
        <end position="10"/>
    </location>
</feature>
<keyword evidence="9" id="KW-0694">RNA-binding</keyword>
<dbReference type="CDD" id="cd18791">
    <property type="entry name" value="SF2_C_RHA"/>
    <property type="match status" value="1"/>
</dbReference>
<dbReference type="InterPro" id="IPR048333">
    <property type="entry name" value="HA2_WH"/>
</dbReference>
<feature type="domain" description="Helicase ATP-binding" evidence="13">
    <location>
        <begin position="607"/>
        <end position="778"/>
    </location>
</feature>
<evidence type="ECO:0000256" key="3">
    <source>
        <dbReference type="ARBA" id="ARBA00022528"/>
    </source>
</evidence>
<accession>A0A1Y2FDU9</accession>
<keyword evidence="8" id="KW-0067">ATP-binding</keyword>
<feature type="compositionally biased region" description="Low complexity" evidence="12">
    <location>
        <begin position="339"/>
        <end position="355"/>
    </location>
</feature>